<dbReference type="InterPro" id="IPR024519">
    <property type="entry name" value="IAT_beta"/>
</dbReference>
<dbReference type="InterPro" id="IPR008964">
    <property type="entry name" value="Invasin/intimin_cell_adhesion"/>
</dbReference>
<gene>
    <name evidence="7" type="ORF">BJD16_20955</name>
</gene>
<dbReference type="Gene3D" id="2.60.40.10">
    <property type="entry name" value="Immunoglobulins"/>
    <property type="match status" value="1"/>
</dbReference>
<dbReference type="Gene3D" id="3.10.350.10">
    <property type="entry name" value="LysM domain"/>
    <property type="match status" value="1"/>
</dbReference>
<evidence type="ECO:0008006" key="9">
    <source>
        <dbReference type="Google" id="ProtNLM"/>
    </source>
</evidence>
<evidence type="ECO:0000313" key="7">
    <source>
        <dbReference type="EMBL" id="OHY89318.1"/>
    </source>
</evidence>
<accession>A0A1S2CMN7</accession>
<dbReference type="PANTHER" id="PTHR39576:SF2">
    <property type="entry name" value="ATTACHING AND EFFACING PROTEIN HOMOLOG-RELATED"/>
    <property type="match status" value="1"/>
</dbReference>
<dbReference type="InterPro" id="IPR036779">
    <property type="entry name" value="LysM_dom_sf"/>
</dbReference>
<dbReference type="FunFam" id="2.40.160.160:FF:000001">
    <property type="entry name" value="Intimin-like inverse autotransporter SinH"/>
    <property type="match status" value="1"/>
</dbReference>
<dbReference type="AlphaFoldDB" id="A0A1S2CMN7"/>
<dbReference type="PROSITE" id="PS51127">
    <property type="entry name" value="BIG1"/>
    <property type="match status" value="1"/>
</dbReference>
<evidence type="ECO:0000259" key="6">
    <source>
        <dbReference type="PROSITE" id="PS51782"/>
    </source>
</evidence>
<keyword evidence="3" id="KW-0472">Membrane</keyword>
<evidence type="ECO:0000313" key="8">
    <source>
        <dbReference type="Proteomes" id="UP000179934"/>
    </source>
</evidence>
<dbReference type="InterPro" id="IPR003535">
    <property type="entry name" value="Intimin/invasin_bac"/>
</dbReference>
<dbReference type="CDD" id="cd00118">
    <property type="entry name" value="LysM"/>
    <property type="match status" value="1"/>
</dbReference>
<dbReference type="EMBL" id="MKFU01000055">
    <property type="protein sequence ID" value="OHY89318.1"/>
    <property type="molecule type" value="Genomic_DNA"/>
</dbReference>
<organism evidence="7 8">
    <name type="scientific">Aeromonas sobria</name>
    <dbReference type="NCBI Taxonomy" id="646"/>
    <lineage>
        <taxon>Bacteria</taxon>
        <taxon>Pseudomonadati</taxon>
        <taxon>Pseudomonadota</taxon>
        <taxon>Gammaproteobacteria</taxon>
        <taxon>Aeromonadales</taxon>
        <taxon>Aeromonadaceae</taxon>
        <taxon>Aeromonas</taxon>
    </lineage>
</organism>
<comment type="caution">
    <text evidence="7">The sequence shown here is derived from an EMBL/GenBank/DDBJ whole genome shotgun (WGS) entry which is preliminary data.</text>
</comment>
<evidence type="ECO:0000256" key="2">
    <source>
        <dbReference type="ARBA" id="ARBA00010116"/>
    </source>
</evidence>
<name>A0A1S2CMN7_AERSO</name>
<dbReference type="GO" id="GO:0009279">
    <property type="term" value="C:cell outer membrane"/>
    <property type="evidence" value="ECO:0007669"/>
    <property type="project" value="UniProtKB-SubCell"/>
</dbReference>
<comment type="similarity">
    <text evidence="2">Belongs to the intimin/invasin family.</text>
</comment>
<dbReference type="PROSITE" id="PS51782">
    <property type="entry name" value="LYSM"/>
    <property type="match status" value="1"/>
</dbReference>
<dbReference type="InterPro" id="IPR018392">
    <property type="entry name" value="LysM"/>
</dbReference>
<dbReference type="PANTHER" id="PTHR39576">
    <property type="entry name" value="ATTACHING AND EFFACING PROTEIN HOMOLOG-RELATED-RELATED"/>
    <property type="match status" value="1"/>
</dbReference>
<reference evidence="7 8" key="1">
    <citation type="submission" date="2016-09" db="EMBL/GenBank/DDBJ databases">
        <title>Draft Genome Sequence of Aeromonas sobria Strain 08005, Isolated from Sick Rana catesbeiana.</title>
        <authorList>
            <person name="Yang Q."/>
        </authorList>
    </citation>
    <scope>NUCLEOTIDE SEQUENCE [LARGE SCALE GENOMIC DNA]</scope>
    <source>
        <strain evidence="7 8">08005</strain>
    </source>
</reference>
<evidence type="ECO:0000256" key="1">
    <source>
        <dbReference type="ARBA" id="ARBA00004442"/>
    </source>
</evidence>
<dbReference type="InterPro" id="IPR013783">
    <property type="entry name" value="Ig-like_fold"/>
</dbReference>
<dbReference type="PRINTS" id="PR01369">
    <property type="entry name" value="INTIMIN"/>
</dbReference>
<dbReference type="GO" id="GO:0007155">
    <property type="term" value="P:cell adhesion"/>
    <property type="evidence" value="ECO:0007669"/>
    <property type="project" value="InterPro"/>
</dbReference>
<dbReference type="InterPro" id="IPR003344">
    <property type="entry name" value="Big_1_dom"/>
</dbReference>
<dbReference type="Proteomes" id="UP000179934">
    <property type="component" value="Unassembled WGS sequence"/>
</dbReference>
<comment type="subcellular location">
    <subcellularLocation>
        <location evidence="1">Cell outer membrane</location>
    </subcellularLocation>
</comment>
<feature type="domain" description="Big-1" evidence="5">
    <location>
        <begin position="517"/>
        <end position="608"/>
    </location>
</feature>
<feature type="domain" description="LysM" evidence="6">
    <location>
        <begin position="48"/>
        <end position="96"/>
    </location>
</feature>
<sequence length="616" mass="66439">MSISKRIVWINLIFQSGFPIATTFSPMVLANVDGENILVQSPPVNHIKKYHLKDGETLADVAQKLGVSLDSLIVLNNSKGTIDLTSEYKSGDDILIPASTFHFNDELDKSSLDESTIASLASQFGNAQNSDGGGKVASQMVHDAAVQAVSKTSQQWLEQFGTARVKIGVNEDFSLEGTELDLLVPMYDDGNQLWFAQSGLRHIDERTTFNAGIGVRFFKIDNWMLGSNMFIDNDLTGHNRRIGVGAEAWTDYLKLTGNLYHGLTDWHQSRDFDDYDERPADGFDLRSEAYIPQLPQLGGKLIFEQYFGNEVALFGNGESARQKDPHAITTEINYTPFPMLTAAVGHRMGSGGENDTNIGLTLNYQLGVPIEKQLNGNNVASNRVLAGNRLDLVDRNNKIVLEYRKQDIITASLPPSVTGNAGNNLLVTLTTTSKYGLKDVMWDATALIAAGGSLEEIEVDKVKITLPAYQSQAAKGAQDINTYLLGAIAYDVKGNASERVTTNLMVSPGETLITTDNMTVEVDNAQADGTARNKVQVKVTRADGQTPVEGELVTFTADNGATLVGSSAISSDAAGLAMIELTSLRPGVSTISAVLSNGAGQSKQVTFMGTNAPQAT</sequence>
<keyword evidence="4" id="KW-0998">Cell outer membrane</keyword>
<dbReference type="Gene3D" id="2.40.160.160">
    <property type="entry name" value="Inverse autotransporter, beta-domain"/>
    <property type="match status" value="1"/>
</dbReference>
<dbReference type="Pfam" id="PF11924">
    <property type="entry name" value="IAT_beta"/>
    <property type="match status" value="1"/>
</dbReference>
<dbReference type="SUPFAM" id="SSF49373">
    <property type="entry name" value="Invasin/intimin cell-adhesion fragments"/>
    <property type="match status" value="1"/>
</dbReference>
<evidence type="ECO:0000256" key="3">
    <source>
        <dbReference type="ARBA" id="ARBA00023136"/>
    </source>
</evidence>
<feature type="non-terminal residue" evidence="7">
    <location>
        <position position="616"/>
    </location>
</feature>
<dbReference type="InterPro" id="IPR038177">
    <property type="entry name" value="IAT_beta_sf"/>
</dbReference>
<protein>
    <recommendedName>
        <fullName evidence="9">Invasin</fullName>
    </recommendedName>
</protein>
<evidence type="ECO:0000256" key="4">
    <source>
        <dbReference type="ARBA" id="ARBA00023237"/>
    </source>
</evidence>
<proteinExistence type="inferred from homology"/>
<dbReference type="RefSeq" id="WP_071287681.1">
    <property type="nucleotide sequence ID" value="NZ_KV861307.1"/>
</dbReference>
<dbReference type="STRING" id="646.BJD16_20955"/>
<dbReference type="SMART" id="SM00634">
    <property type="entry name" value="BID_1"/>
    <property type="match status" value="1"/>
</dbReference>
<dbReference type="InterPro" id="IPR051715">
    <property type="entry name" value="Intimin-Invasin_domain"/>
</dbReference>
<evidence type="ECO:0000259" key="5">
    <source>
        <dbReference type="PROSITE" id="PS51127"/>
    </source>
</evidence>
<dbReference type="Pfam" id="PF02369">
    <property type="entry name" value="Big_1"/>
    <property type="match status" value="1"/>
</dbReference>